<dbReference type="InterPro" id="IPR037066">
    <property type="entry name" value="Plug_dom_sf"/>
</dbReference>
<evidence type="ECO:0000259" key="10">
    <source>
        <dbReference type="Pfam" id="PF07715"/>
    </source>
</evidence>
<dbReference type="GO" id="GO:0009279">
    <property type="term" value="C:cell outer membrane"/>
    <property type="evidence" value="ECO:0007669"/>
    <property type="project" value="UniProtKB-SubCell"/>
</dbReference>
<dbReference type="NCBIfam" id="TIGR04056">
    <property type="entry name" value="OMP_RagA_SusC"/>
    <property type="match status" value="1"/>
</dbReference>
<comment type="subcellular location">
    <subcellularLocation>
        <location evidence="1 8">Cell outer membrane</location>
        <topology evidence="1 8">Multi-pass membrane protein</topology>
    </subcellularLocation>
</comment>
<keyword evidence="7 8" id="KW-0998">Cell outer membrane</keyword>
<evidence type="ECO:0000256" key="2">
    <source>
        <dbReference type="ARBA" id="ARBA00022448"/>
    </source>
</evidence>
<feature type="domain" description="Outer membrane protein beta-barrel" evidence="11">
    <location>
        <begin position="692"/>
        <end position="812"/>
    </location>
</feature>
<keyword evidence="3 8" id="KW-1134">Transmembrane beta strand</keyword>
<dbReference type="InterPro" id="IPR039426">
    <property type="entry name" value="TonB-dep_rcpt-like"/>
</dbReference>
<dbReference type="GO" id="GO:0044718">
    <property type="term" value="P:siderophore transmembrane transport"/>
    <property type="evidence" value="ECO:0007669"/>
    <property type="project" value="TreeGrafter"/>
</dbReference>
<dbReference type="Proteomes" id="UP000294498">
    <property type="component" value="Unassembled WGS sequence"/>
</dbReference>
<name>A0A4R8DE56_9BACT</name>
<dbReference type="OrthoDB" id="9768177at2"/>
<evidence type="ECO:0000256" key="8">
    <source>
        <dbReference type="PROSITE-ProRule" id="PRU01360"/>
    </source>
</evidence>
<evidence type="ECO:0000256" key="4">
    <source>
        <dbReference type="ARBA" id="ARBA00022692"/>
    </source>
</evidence>
<dbReference type="Pfam" id="PF07715">
    <property type="entry name" value="Plug"/>
    <property type="match status" value="1"/>
</dbReference>
<dbReference type="PANTHER" id="PTHR30069:SF29">
    <property type="entry name" value="HEMOGLOBIN AND HEMOGLOBIN-HAPTOGLOBIN-BINDING PROTEIN 1-RELATED"/>
    <property type="match status" value="1"/>
</dbReference>
<feature type="domain" description="TonB-dependent receptor plug" evidence="10">
    <location>
        <begin position="119"/>
        <end position="247"/>
    </location>
</feature>
<feature type="signal peptide" evidence="9">
    <location>
        <begin position="1"/>
        <end position="19"/>
    </location>
</feature>
<comment type="caution">
    <text evidence="12">The sequence shown here is derived from an EMBL/GenBank/DDBJ whole genome shotgun (WGS) entry which is preliminary data.</text>
</comment>
<dbReference type="InterPro" id="IPR012910">
    <property type="entry name" value="Plug_dom"/>
</dbReference>
<dbReference type="InterPro" id="IPR036942">
    <property type="entry name" value="Beta-barrel_TonB_sf"/>
</dbReference>
<evidence type="ECO:0000313" key="13">
    <source>
        <dbReference type="Proteomes" id="UP000294498"/>
    </source>
</evidence>
<gene>
    <name evidence="12" type="ORF">EDB95_3614</name>
</gene>
<keyword evidence="5 9" id="KW-0732">Signal</keyword>
<feature type="chain" id="PRO_5020348108" evidence="9">
    <location>
        <begin position="20"/>
        <end position="1024"/>
    </location>
</feature>
<organism evidence="12 13">
    <name type="scientific">Dinghuibacter silviterrae</name>
    <dbReference type="NCBI Taxonomy" id="1539049"/>
    <lineage>
        <taxon>Bacteria</taxon>
        <taxon>Pseudomonadati</taxon>
        <taxon>Bacteroidota</taxon>
        <taxon>Chitinophagia</taxon>
        <taxon>Chitinophagales</taxon>
        <taxon>Chitinophagaceae</taxon>
        <taxon>Dinghuibacter</taxon>
    </lineage>
</organism>
<dbReference type="InterPro" id="IPR023996">
    <property type="entry name" value="TonB-dep_OMP_SusC/RagA"/>
</dbReference>
<keyword evidence="13" id="KW-1185">Reference proteome</keyword>
<accession>A0A4R8DE56</accession>
<dbReference type="RefSeq" id="WP_133995498.1">
    <property type="nucleotide sequence ID" value="NZ_SODV01000002.1"/>
</dbReference>
<evidence type="ECO:0000256" key="3">
    <source>
        <dbReference type="ARBA" id="ARBA00022452"/>
    </source>
</evidence>
<keyword evidence="6 8" id="KW-0472">Membrane</keyword>
<dbReference type="PROSITE" id="PS52016">
    <property type="entry name" value="TONB_DEPENDENT_REC_3"/>
    <property type="match status" value="1"/>
</dbReference>
<reference evidence="12 13" key="1">
    <citation type="submission" date="2019-03" db="EMBL/GenBank/DDBJ databases">
        <title>Genomic Encyclopedia of Type Strains, Phase IV (KMG-IV): sequencing the most valuable type-strain genomes for metagenomic binning, comparative biology and taxonomic classification.</title>
        <authorList>
            <person name="Goeker M."/>
        </authorList>
    </citation>
    <scope>NUCLEOTIDE SEQUENCE [LARGE SCALE GENOMIC DNA]</scope>
    <source>
        <strain evidence="12 13">DSM 100059</strain>
    </source>
</reference>
<sequence>MSKVLTALLVFLFAYSAQAQEGTRKITGKVQEDGSNSPLPAATIQVKNKKIAAITNPNGQFTVTVPEGTVVLEVSSVGYVTKEVTVDGSMEFLTISLALDSKTLSNVVVTALGVRKTEKSVTYSTQQVSGGELTRVRTDNLMDALDGKVAGVTISPSSSGVGGSAKVILRGSRSAAGGNQPLYVIDGIPISNASNSNMQPNSTYGGATNVDGGDGISNLNPDDIESITILKGASASALYGSQAANGVIVITTKKGRVGHTQIQFSSLASMDNIAYKPKFQDGYGQTSAGATTSWGSKLSSGASDNLKDFFQTGDNFTNSISLSGGSDLAQTYFSYANTTARGVEPGNKLTRNNFNFRETGHFLNNRLTVDANISYITQEINNTPGMGLYFNPLTGLYLFPRGVDITPYKNNYEGAVGSNGAPTQNWPFNEDVQQNPWWIIHRNPNDGKRNRILINASAKYDFAPWLNVQVRGNVDRANDTYEQDLYAGTIGVLSQPNGQFLYTNQTLTSKYGDVLVNFSPAAFSGFKLDGLVGSSITDVNTIGSTLGPDINGNYTAPGLFIPNIFTGQNLVAANGGTAGSNDLALPNNHNQIQSIFANVNLSYKEWAYLTLTGRNDWSSNLAFTPNESYFYPSVGLSVILSQLLKLPSAINYLKVRGTYAQVGNTVPNYVTNPLAHFGTAGAVVLNSVAPFPTLKPEKTKSTELGADFRLLDNRLTASFTWYKSNTLNQFIQVTPSATTTFSKGYVNAGNIQNEGIEFMLGYDVVRASHFTWNTAFNGSTNQNKVIDVDAKDGINQFIITPNFNNSYESILSKGGSYGDIYGVTLQKNAQGQIMIGSGGLPLTNNGFNLIGNPNPKFQLGWSNTLTYKNLTFSFLIDGKFGGNVLSMTQAMLDQYGVSEVTGQARDAGAVKINGVGPNGIAVTTINPQTWYTTIGGRAGITGEYMYSATVVRLREAALGYTFPLKSTIVKNLRLSVTGRNLLYFSKKAPYDPELTMSTGNGLSGVDVFSQPATRNLGVNLNVTF</sequence>
<dbReference type="EMBL" id="SODV01000002">
    <property type="protein sequence ID" value="TDW95803.1"/>
    <property type="molecule type" value="Genomic_DNA"/>
</dbReference>
<keyword evidence="4 8" id="KW-0812">Transmembrane</keyword>
<dbReference type="InterPro" id="IPR023997">
    <property type="entry name" value="TonB-dep_OMP_SusC/RagA_CS"/>
</dbReference>
<protein>
    <submittedName>
        <fullName evidence="12">TonB-linked SusC/RagA family outer membrane protein</fullName>
    </submittedName>
</protein>
<dbReference type="NCBIfam" id="TIGR04057">
    <property type="entry name" value="SusC_RagA_signa"/>
    <property type="match status" value="1"/>
</dbReference>
<keyword evidence="2 8" id="KW-0813">Transport</keyword>
<dbReference type="Pfam" id="PF14905">
    <property type="entry name" value="OMP_b-brl_3"/>
    <property type="match status" value="1"/>
</dbReference>
<dbReference type="SUPFAM" id="SSF56935">
    <property type="entry name" value="Porins"/>
    <property type="match status" value="1"/>
</dbReference>
<dbReference type="Pfam" id="PF13715">
    <property type="entry name" value="CarbopepD_reg_2"/>
    <property type="match status" value="1"/>
</dbReference>
<dbReference type="Gene3D" id="2.60.40.1120">
    <property type="entry name" value="Carboxypeptidase-like, regulatory domain"/>
    <property type="match status" value="1"/>
</dbReference>
<evidence type="ECO:0000256" key="5">
    <source>
        <dbReference type="ARBA" id="ARBA00022729"/>
    </source>
</evidence>
<evidence type="ECO:0000256" key="1">
    <source>
        <dbReference type="ARBA" id="ARBA00004571"/>
    </source>
</evidence>
<dbReference type="GO" id="GO:0015344">
    <property type="term" value="F:siderophore uptake transmembrane transporter activity"/>
    <property type="evidence" value="ECO:0007669"/>
    <property type="project" value="TreeGrafter"/>
</dbReference>
<dbReference type="SUPFAM" id="SSF49464">
    <property type="entry name" value="Carboxypeptidase regulatory domain-like"/>
    <property type="match status" value="1"/>
</dbReference>
<proteinExistence type="inferred from homology"/>
<dbReference type="InterPro" id="IPR041700">
    <property type="entry name" value="OMP_b-brl_3"/>
</dbReference>
<evidence type="ECO:0000256" key="9">
    <source>
        <dbReference type="SAM" id="SignalP"/>
    </source>
</evidence>
<dbReference type="AlphaFoldDB" id="A0A4R8DE56"/>
<dbReference type="Gene3D" id="2.170.130.10">
    <property type="entry name" value="TonB-dependent receptor, plug domain"/>
    <property type="match status" value="1"/>
</dbReference>
<evidence type="ECO:0000256" key="6">
    <source>
        <dbReference type="ARBA" id="ARBA00023136"/>
    </source>
</evidence>
<dbReference type="InterPro" id="IPR008969">
    <property type="entry name" value="CarboxyPept-like_regulatory"/>
</dbReference>
<evidence type="ECO:0000256" key="7">
    <source>
        <dbReference type="ARBA" id="ARBA00023237"/>
    </source>
</evidence>
<dbReference type="Gene3D" id="2.40.170.20">
    <property type="entry name" value="TonB-dependent receptor, beta-barrel domain"/>
    <property type="match status" value="1"/>
</dbReference>
<evidence type="ECO:0000259" key="11">
    <source>
        <dbReference type="Pfam" id="PF14905"/>
    </source>
</evidence>
<dbReference type="PANTHER" id="PTHR30069">
    <property type="entry name" value="TONB-DEPENDENT OUTER MEMBRANE RECEPTOR"/>
    <property type="match status" value="1"/>
</dbReference>
<comment type="similarity">
    <text evidence="8">Belongs to the TonB-dependent receptor family.</text>
</comment>
<evidence type="ECO:0000313" key="12">
    <source>
        <dbReference type="EMBL" id="TDW95803.1"/>
    </source>
</evidence>